<dbReference type="SUPFAM" id="SSF56281">
    <property type="entry name" value="Metallo-hydrolase/oxidoreductase"/>
    <property type="match status" value="1"/>
</dbReference>
<dbReference type="SMART" id="SM00849">
    <property type="entry name" value="Lactamase_B"/>
    <property type="match status" value="1"/>
</dbReference>
<dbReference type="Pfam" id="PF00753">
    <property type="entry name" value="Lactamase_B"/>
    <property type="match status" value="1"/>
</dbReference>
<feature type="domain" description="Metallo-beta-lactamase" evidence="5">
    <location>
        <begin position="22"/>
        <end position="210"/>
    </location>
</feature>
<accession>A0A1M6M2N9</accession>
<dbReference type="Gene3D" id="3.60.15.10">
    <property type="entry name" value="Ribonuclease Z/Hydroxyacylglutathione hydrolase-like"/>
    <property type="match status" value="1"/>
</dbReference>
<dbReference type="STRING" id="1121331.SAMN02745248_00918"/>
<comment type="cofactor">
    <cofactor evidence="1">
        <name>Zn(2+)</name>
        <dbReference type="ChEBI" id="CHEBI:29105"/>
    </cofactor>
</comment>
<dbReference type="EMBL" id="FRAD01000006">
    <property type="protein sequence ID" value="SHJ77666.1"/>
    <property type="molecule type" value="Genomic_DNA"/>
</dbReference>
<gene>
    <name evidence="6" type="ORF">SAMN02745248_00918</name>
</gene>
<evidence type="ECO:0000313" key="6">
    <source>
        <dbReference type="EMBL" id="SHJ77666.1"/>
    </source>
</evidence>
<name>A0A1M6M2N9_9CLOT</name>
<dbReference type="Proteomes" id="UP000183952">
    <property type="component" value="Unassembled WGS sequence"/>
</dbReference>
<evidence type="ECO:0000256" key="2">
    <source>
        <dbReference type="ARBA" id="ARBA00022723"/>
    </source>
</evidence>
<evidence type="ECO:0000259" key="5">
    <source>
        <dbReference type="SMART" id="SM00849"/>
    </source>
</evidence>
<evidence type="ECO:0000256" key="4">
    <source>
        <dbReference type="ARBA" id="ARBA00022833"/>
    </source>
</evidence>
<organism evidence="6 7">
    <name type="scientific">Hathewaya proteolytica DSM 3090</name>
    <dbReference type="NCBI Taxonomy" id="1121331"/>
    <lineage>
        <taxon>Bacteria</taxon>
        <taxon>Bacillati</taxon>
        <taxon>Bacillota</taxon>
        <taxon>Clostridia</taxon>
        <taxon>Eubacteriales</taxon>
        <taxon>Clostridiaceae</taxon>
        <taxon>Hathewaya</taxon>
    </lineage>
</organism>
<dbReference type="InterPro" id="IPR051453">
    <property type="entry name" value="MBL_Glyoxalase_II"/>
</dbReference>
<protein>
    <submittedName>
        <fullName evidence="6">Glyoxylase, beta-lactamase superfamily II</fullName>
    </submittedName>
</protein>
<dbReference type="GO" id="GO:0046872">
    <property type="term" value="F:metal ion binding"/>
    <property type="evidence" value="ECO:0007669"/>
    <property type="project" value="UniProtKB-KW"/>
</dbReference>
<dbReference type="RefSeq" id="WP_242942329.1">
    <property type="nucleotide sequence ID" value="NZ_FRAD01000006.1"/>
</dbReference>
<dbReference type="AlphaFoldDB" id="A0A1M6M2N9"/>
<proteinExistence type="predicted"/>
<reference evidence="6 7" key="1">
    <citation type="submission" date="2016-11" db="EMBL/GenBank/DDBJ databases">
        <authorList>
            <person name="Jaros S."/>
            <person name="Januszkiewicz K."/>
            <person name="Wedrychowicz H."/>
        </authorList>
    </citation>
    <scope>NUCLEOTIDE SEQUENCE [LARGE SCALE GENOMIC DNA]</scope>
    <source>
        <strain evidence="6 7">DSM 3090</strain>
    </source>
</reference>
<dbReference type="InterPro" id="IPR001279">
    <property type="entry name" value="Metallo-B-lactamas"/>
</dbReference>
<keyword evidence="7" id="KW-1185">Reference proteome</keyword>
<keyword evidence="3" id="KW-0378">Hydrolase</keyword>
<evidence type="ECO:0000256" key="1">
    <source>
        <dbReference type="ARBA" id="ARBA00001947"/>
    </source>
</evidence>
<dbReference type="InterPro" id="IPR036866">
    <property type="entry name" value="RibonucZ/Hydroxyglut_hydro"/>
</dbReference>
<dbReference type="PANTHER" id="PTHR46233">
    <property type="entry name" value="HYDROXYACYLGLUTATHIONE HYDROLASE GLOC"/>
    <property type="match status" value="1"/>
</dbReference>
<dbReference type="PANTHER" id="PTHR46233:SF3">
    <property type="entry name" value="HYDROXYACYLGLUTATHIONE HYDROLASE GLOC"/>
    <property type="match status" value="1"/>
</dbReference>
<keyword evidence="4" id="KW-0862">Zinc</keyword>
<evidence type="ECO:0000313" key="7">
    <source>
        <dbReference type="Proteomes" id="UP000183952"/>
    </source>
</evidence>
<evidence type="ECO:0000256" key="3">
    <source>
        <dbReference type="ARBA" id="ARBA00022801"/>
    </source>
</evidence>
<keyword evidence="2" id="KW-0479">Metal-binding</keyword>
<sequence length="314" mass="35960">MGVTDIINAKGNTFFIDTGMTYVPFYKIDDDKVIMLDAGWAKGEREGIEEALLKEGLRIKGIICSHFHMDHVSNCGYFKEKYGCIIAMPAYEALICSSSSNLKMYYNMQTLTEVETYYRDSVFETDIMVSDRDECISMFNVKFHVLHLPGHSPAQIGIITPDDVAYIGDSLISYDVMKGAKMPYAYILSLDLKTKNSLKKLHNSMYIIAHKGVYDNINELIEDNIMFYKDRARGVYSVIKGSMTIEDILKAAVEKFNIPIKNSYKYNFMQRMVRSYVEYLNEAGVIKLELKDGYLMYSRTDPNITGEKIMEINL</sequence>
<dbReference type="GO" id="GO:0016787">
    <property type="term" value="F:hydrolase activity"/>
    <property type="evidence" value="ECO:0007669"/>
    <property type="project" value="UniProtKB-KW"/>
</dbReference>